<feature type="non-terminal residue" evidence="3">
    <location>
        <position position="1"/>
    </location>
</feature>
<dbReference type="Proteomes" id="UP001189429">
    <property type="component" value="Unassembled WGS sequence"/>
</dbReference>
<evidence type="ECO:0000313" key="3">
    <source>
        <dbReference type="EMBL" id="CAK0890116.1"/>
    </source>
</evidence>
<evidence type="ECO:0000256" key="2">
    <source>
        <dbReference type="SAM" id="SignalP"/>
    </source>
</evidence>
<keyword evidence="4" id="KW-1185">Reference proteome</keyword>
<evidence type="ECO:0000256" key="1">
    <source>
        <dbReference type="SAM" id="MobiDB-lite"/>
    </source>
</evidence>
<gene>
    <name evidence="3" type="ORF">PCOR1329_LOCUS70420</name>
</gene>
<evidence type="ECO:0000313" key="4">
    <source>
        <dbReference type="Proteomes" id="UP001189429"/>
    </source>
</evidence>
<comment type="caution">
    <text evidence="3">The sequence shown here is derived from an EMBL/GenBank/DDBJ whole genome shotgun (WGS) entry which is preliminary data.</text>
</comment>
<proteinExistence type="predicted"/>
<keyword evidence="2" id="KW-0732">Signal</keyword>
<dbReference type="EMBL" id="CAUYUJ010019299">
    <property type="protein sequence ID" value="CAK0890116.1"/>
    <property type="molecule type" value="Genomic_DNA"/>
</dbReference>
<organism evidence="3 4">
    <name type="scientific">Prorocentrum cordatum</name>
    <dbReference type="NCBI Taxonomy" id="2364126"/>
    <lineage>
        <taxon>Eukaryota</taxon>
        <taxon>Sar</taxon>
        <taxon>Alveolata</taxon>
        <taxon>Dinophyceae</taxon>
        <taxon>Prorocentrales</taxon>
        <taxon>Prorocentraceae</taxon>
        <taxon>Prorocentrum</taxon>
    </lineage>
</organism>
<feature type="region of interest" description="Disordered" evidence="1">
    <location>
        <begin position="179"/>
        <end position="198"/>
    </location>
</feature>
<protein>
    <submittedName>
        <fullName evidence="3">Uncharacterized protein</fullName>
    </submittedName>
</protein>
<name>A0ABN9WY34_9DINO</name>
<feature type="signal peptide" evidence="2">
    <location>
        <begin position="1"/>
        <end position="16"/>
    </location>
</feature>
<feature type="non-terminal residue" evidence="3">
    <location>
        <position position="198"/>
    </location>
</feature>
<feature type="chain" id="PRO_5047160250" evidence="2">
    <location>
        <begin position="17"/>
        <end position="198"/>
    </location>
</feature>
<reference evidence="3" key="1">
    <citation type="submission" date="2023-10" db="EMBL/GenBank/DDBJ databases">
        <authorList>
            <person name="Chen Y."/>
            <person name="Shah S."/>
            <person name="Dougan E. K."/>
            <person name="Thang M."/>
            <person name="Chan C."/>
        </authorList>
    </citation>
    <scope>NUCLEOTIDE SEQUENCE [LARGE SCALE GENOMIC DNA]</scope>
</reference>
<sequence>AVAAFCALALAQTCLAFTSGARLAGPAAPGAGAALGVPTTGGRAASAAAAGPKAAARRWSAAWARGGARAARCCCWRARCAPAAGRARRAGRGRWCARTVSAPLATVECAGPVRLAAADALGAAGLLRLLRWQGLLRPGRLRGLRLLRGARRRAGPRMLRHRAVRLRRGLPEAEVQRRALRAAPGRPRDARQRRRRRG</sequence>
<accession>A0ABN9WY34</accession>